<evidence type="ECO:0000313" key="2">
    <source>
        <dbReference type="EMBL" id="MDT0618997.1"/>
    </source>
</evidence>
<dbReference type="EMBL" id="JAVRHY010000009">
    <property type="protein sequence ID" value="MDT0618997.1"/>
    <property type="molecule type" value="Genomic_DNA"/>
</dbReference>
<dbReference type="RefSeq" id="WP_311659283.1">
    <property type="nucleotide sequence ID" value="NZ_JAVRHY010000009.1"/>
</dbReference>
<sequence>MSIPVCCIACEPKEERLIRGLLSAFGSHLNAEFAYVAPELAQLRIVDTRQPLGREIIELSGPDQLHHLVALVAGRHEEGEPDAPTGVICLKLPLSGNAFIQAMNTYAESHEPAAAPAPAEDGGRYYRGVAVPRSAPPSDDAEPGPRRRIVYRGQVIEK</sequence>
<accession>A0ABU3B944</accession>
<name>A0ABU3B944_9GAMM</name>
<evidence type="ECO:0000313" key="3">
    <source>
        <dbReference type="Proteomes" id="UP001259982"/>
    </source>
</evidence>
<reference evidence="2 3" key="1">
    <citation type="submission" date="2023-09" db="EMBL/GenBank/DDBJ databases">
        <authorList>
            <person name="Rey-Velasco X."/>
        </authorList>
    </citation>
    <scope>NUCLEOTIDE SEQUENCE [LARGE SCALE GENOMIC DNA]</scope>
    <source>
        <strain evidence="2 3">P385</strain>
    </source>
</reference>
<comment type="caution">
    <text evidence="2">The sequence shown here is derived from an EMBL/GenBank/DDBJ whole genome shotgun (WGS) entry which is preliminary data.</text>
</comment>
<protein>
    <submittedName>
        <fullName evidence="2">Uncharacterized protein</fullName>
    </submittedName>
</protein>
<proteinExistence type="predicted"/>
<keyword evidence="3" id="KW-1185">Reference proteome</keyword>
<organism evidence="2 3">
    <name type="scientific">Spectribacter acetivorans</name>
    <dbReference type="NCBI Taxonomy" id="3075603"/>
    <lineage>
        <taxon>Bacteria</taxon>
        <taxon>Pseudomonadati</taxon>
        <taxon>Pseudomonadota</taxon>
        <taxon>Gammaproteobacteria</taxon>
        <taxon>Salinisphaerales</taxon>
        <taxon>Salinisphaeraceae</taxon>
        <taxon>Spectribacter</taxon>
    </lineage>
</organism>
<evidence type="ECO:0000256" key="1">
    <source>
        <dbReference type="SAM" id="MobiDB-lite"/>
    </source>
</evidence>
<dbReference type="Proteomes" id="UP001259982">
    <property type="component" value="Unassembled WGS sequence"/>
</dbReference>
<feature type="region of interest" description="Disordered" evidence="1">
    <location>
        <begin position="111"/>
        <end position="158"/>
    </location>
</feature>
<gene>
    <name evidence="2" type="ORF">RM531_10965</name>
</gene>